<sequence>MTEAVFFGGHDAVLCDLDGVVYAGTEAIDGAVPTLRELGRRGVPVVYVTNNASRSPESVADHLRGFGLEVTGDQVFGSAAAGVALLSQELSGTGSRPTAAGTASGGRPVPAKVLVVGSDYLRGLVSQAGHEVVRTAAEHPDAVIQGFDPSVSWTDLAQASYAVNGGARWIATNTDLTIPRAEGIAPGNGALIEAVARATGTRPLAAGKPEPVLFRLAAQAVGARRPLVVGDRLDTDIIGGNRAGFDTALVLTGVDTEATAAAAPADHQPTLIIPSLPTLLAEPAVGATALQPRRSGSHDRVV</sequence>
<dbReference type="NCBIfam" id="TIGR01460">
    <property type="entry name" value="HAD-SF-IIA"/>
    <property type="match status" value="1"/>
</dbReference>
<dbReference type="InterPro" id="IPR006357">
    <property type="entry name" value="HAD-SF_hydro_IIA"/>
</dbReference>
<reference evidence="3" key="1">
    <citation type="journal article" date="2019" name="Int. J. Syst. Evol. Microbiol.">
        <title>The Global Catalogue of Microorganisms (GCM) 10K type strain sequencing project: providing services to taxonomists for standard genome sequencing and annotation.</title>
        <authorList>
            <consortium name="The Broad Institute Genomics Platform"/>
            <consortium name="The Broad Institute Genome Sequencing Center for Infectious Disease"/>
            <person name="Wu L."/>
            <person name="Ma J."/>
        </authorList>
    </citation>
    <scope>NUCLEOTIDE SEQUENCE [LARGE SCALE GENOMIC DNA]</scope>
    <source>
        <strain evidence="3">CGMCC 1.7064</strain>
    </source>
</reference>
<evidence type="ECO:0000256" key="1">
    <source>
        <dbReference type="PIRNR" id="PIRNR000915"/>
    </source>
</evidence>
<dbReference type="PIRSF" id="PIRSF000915">
    <property type="entry name" value="PGP-type_phosphatase"/>
    <property type="match status" value="1"/>
</dbReference>
<dbReference type="Pfam" id="PF13344">
    <property type="entry name" value="Hydrolase_6"/>
    <property type="match status" value="1"/>
</dbReference>
<gene>
    <name evidence="2" type="ORF">GCM10010977_23770</name>
</gene>
<dbReference type="EMBL" id="BMLQ01000006">
    <property type="protein sequence ID" value="GGO47149.1"/>
    <property type="molecule type" value="Genomic_DNA"/>
</dbReference>
<comment type="caution">
    <text evidence="2">The sequence shown here is derived from an EMBL/GenBank/DDBJ whole genome shotgun (WGS) entry which is preliminary data.</text>
</comment>
<dbReference type="Pfam" id="PF13242">
    <property type="entry name" value="Hydrolase_like"/>
    <property type="match status" value="1"/>
</dbReference>
<dbReference type="Proteomes" id="UP000642509">
    <property type="component" value="Unassembled WGS sequence"/>
</dbReference>
<dbReference type="InterPro" id="IPR023214">
    <property type="entry name" value="HAD_sf"/>
</dbReference>
<comment type="similarity">
    <text evidence="1">Belongs to the HAD-like hydrolase superfamily.</text>
</comment>
<dbReference type="InterPro" id="IPR036412">
    <property type="entry name" value="HAD-like_sf"/>
</dbReference>
<organism evidence="2 3">
    <name type="scientific">Citricoccus zhacaiensis</name>
    <dbReference type="NCBI Taxonomy" id="489142"/>
    <lineage>
        <taxon>Bacteria</taxon>
        <taxon>Bacillati</taxon>
        <taxon>Actinomycetota</taxon>
        <taxon>Actinomycetes</taxon>
        <taxon>Micrococcales</taxon>
        <taxon>Micrococcaceae</taxon>
        <taxon>Citricoccus</taxon>
    </lineage>
</organism>
<name>A0ABQ2M533_9MICC</name>
<evidence type="ECO:0000313" key="2">
    <source>
        <dbReference type="EMBL" id="GGO47149.1"/>
    </source>
</evidence>
<dbReference type="PANTHER" id="PTHR19288:SF95">
    <property type="entry name" value="D-GLYCEROL 3-PHOSPHATE PHOSPHATASE"/>
    <property type="match status" value="1"/>
</dbReference>
<evidence type="ECO:0000313" key="3">
    <source>
        <dbReference type="Proteomes" id="UP000642509"/>
    </source>
</evidence>
<proteinExistence type="inferred from homology"/>
<protein>
    <submittedName>
        <fullName evidence="2">Acid sugar phosphatase</fullName>
    </submittedName>
</protein>
<dbReference type="RefSeq" id="WP_188806349.1">
    <property type="nucleotide sequence ID" value="NZ_BAAAOU010000009.1"/>
</dbReference>
<keyword evidence="3" id="KW-1185">Reference proteome</keyword>
<dbReference type="Gene3D" id="3.40.50.1000">
    <property type="entry name" value="HAD superfamily/HAD-like"/>
    <property type="match status" value="2"/>
</dbReference>
<accession>A0ABQ2M533</accession>
<dbReference type="PANTHER" id="PTHR19288">
    <property type="entry name" value="4-NITROPHENYLPHOSPHATASE-RELATED"/>
    <property type="match status" value="1"/>
</dbReference>
<dbReference type="SUPFAM" id="SSF56784">
    <property type="entry name" value="HAD-like"/>
    <property type="match status" value="1"/>
</dbReference>